<dbReference type="PANTHER" id="PTHR42916:SF1">
    <property type="entry name" value="PROTEIN PHYLLO, CHLOROPLASTIC"/>
    <property type="match status" value="1"/>
</dbReference>
<feature type="domain" description="Menaquinone biosynthesis protein MenD middle" evidence="10">
    <location>
        <begin position="196"/>
        <end position="402"/>
    </location>
</feature>
<dbReference type="Pfam" id="PF02775">
    <property type="entry name" value="TPP_enzyme_C"/>
    <property type="match status" value="1"/>
</dbReference>
<keyword evidence="6 7" id="KW-0464">Manganese</keyword>
<dbReference type="UniPathway" id="UPA01057">
    <property type="reaction ID" value="UER00164"/>
</dbReference>
<dbReference type="UniPathway" id="UPA00079"/>
<comment type="catalytic activity">
    <reaction evidence="7">
        <text>isochorismate + 2-oxoglutarate + H(+) = 5-enolpyruvoyl-6-hydroxy-2-succinyl-cyclohex-3-ene-1-carboxylate + CO2</text>
        <dbReference type="Rhea" id="RHEA:25593"/>
        <dbReference type="ChEBI" id="CHEBI:15378"/>
        <dbReference type="ChEBI" id="CHEBI:16526"/>
        <dbReference type="ChEBI" id="CHEBI:16810"/>
        <dbReference type="ChEBI" id="CHEBI:29780"/>
        <dbReference type="ChEBI" id="CHEBI:58818"/>
        <dbReference type="EC" id="2.2.1.9"/>
    </reaction>
</comment>
<comment type="subunit">
    <text evidence="7">Homodimer.</text>
</comment>
<keyword evidence="2 7" id="KW-0808">Transferase</keyword>
<proteinExistence type="inferred from homology"/>
<comment type="pathway">
    <text evidence="7">Quinol/quinone metabolism; menaquinone biosynthesis.</text>
</comment>
<evidence type="ECO:0000256" key="6">
    <source>
        <dbReference type="ARBA" id="ARBA00023211"/>
    </source>
</evidence>
<dbReference type="EC" id="2.2.1.9" evidence="7"/>
<keyword evidence="5 7" id="KW-0786">Thiamine pyrophosphate</keyword>
<reference evidence="11 12" key="1">
    <citation type="submission" date="2019-07" db="EMBL/GenBank/DDBJ databases">
        <title>Whole genome shotgun sequence of Cerasibacillus quisquiliarum NBRC 102429.</title>
        <authorList>
            <person name="Hosoyama A."/>
            <person name="Uohara A."/>
            <person name="Ohji S."/>
            <person name="Ichikawa N."/>
        </authorList>
    </citation>
    <scope>NUCLEOTIDE SEQUENCE [LARGE SCALE GENOMIC DNA]</scope>
    <source>
        <strain evidence="11 12">NBRC 102429</strain>
    </source>
</reference>
<comment type="caution">
    <text evidence="11">The sequence shown here is derived from an EMBL/GenBank/DDBJ whole genome shotgun (WGS) entry which is preliminary data.</text>
</comment>
<dbReference type="Gene3D" id="3.40.50.1220">
    <property type="entry name" value="TPP-binding domain"/>
    <property type="match status" value="1"/>
</dbReference>
<dbReference type="CDD" id="cd07037">
    <property type="entry name" value="TPP_PYR_MenD"/>
    <property type="match status" value="1"/>
</dbReference>
<dbReference type="AlphaFoldDB" id="A0A511V5D5"/>
<evidence type="ECO:0000256" key="4">
    <source>
        <dbReference type="ARBA" id="ARBA00022842"/>
    </source>
</evidence>
<evidence type="ECO:0000256" key="3">
    <source>
        <dbReference type="ARBA" id="ARBA00022723"/>
    </source>
</evidence>
<evidence type="ECO:0000256" key="1">
    <source>
        <dbReference type="ARBA" id="ARBA00022428"/>
    </source>
</evidence>
<dbReference type="SUPFAM" id="SSF52518">
    <property type="entry name" value="Thiamin diphosphate-binding fold (THDP-binding)"/>
    <property type="match status" value="2"/>
</dbReference>
<feature type="domain" description="Thiamine pyrophosphate enzyme TPP-binding" evidence="8">
    <location>
        <begin position="437"/>
        <end position="551"/>
    </location>
</feature>
<dbReference type="InterPro" id="IPR029035">
    <property type="entry name" value="DHS-like_NAD/FAD-binding_dom"/>
</dbReference>
<dbReference type="HAMAP" id="MF_01659">
    <property type="entry name" value="MenD"/>
    <property type="match status" value="1"/>
</dbReference>
<dbReference type="GO" id="GO:0030145">
    <property type="term" value="F:manganese ion binding"/>
    <property type="evidence" value="ECO:0007669"/>
    <property type="project" value="UniProtKB-UniRule"/>
</dbReference>
<evidence type="ECO:0000259" key="9">
    <source>
        <dbReference type="Pfam" id="PF02776"/>
    </source>
</evidence>
<dbReference type="SUPFAM" id="SSF52467">
    <property type="entry name" value="DHS-like NAD/FAD-binding domain"/>
    <property type="match status" value="1"/>
</dbReference>
<evidence type="ECO:0000256" key="5">
    <source>
        <dbReference type="ARBA" id="ARBA00023052"/>
    </source>
</evidence>
<dbReference type="InterPro" id="IPR012001">
    <property type="entry name" value="Thiamin_PyroP_enz_TPP-bd_dom"/>
</dbReference>
<dbReference type="OrthoDB" id="9791859at2"/>
<accession>A0A511V5D5</accession>
<dbReference type="NCBIfam" id="TIGR00173">
    <property type="entry name" value="menD"/>
    <property type="match status" value="1"/>
</dbReference>
<comment type="similarity">
    <text evidence="7">Belongs to the TPP enzyme family. MenD subfamily.</text>
</comment>
<dbReference type="GO" id="GO:0030976">
    <property type="term" value="F:thiamine pyrophosphate binding"/>
    <property type="evidence" value="ECO:0007669"/>
    <property type="project" value="UniProtKB-UniRule"/>
</dbReference>
<name>A0A511V5D5_9BACI</name>
<evidence type="ECO:0000259" key="8">
    <source>
        <dbReference type="Pfam" id="PF02775"/>
    </source>
</evidence>
<keyword evidence="1 7" id="KW-0474">Menaquinone biosynthesis</keyword>
<dbReference type="PIRSF" id="PIRSF004983">
    <property type="entry name" value="MenD"/>
    <property type="match status" value="1"/>
</dbReference>
<keyword evidence="12" id="KW-1185">Reference proteome</keyword>
<dbReference type="Pfam" id="PF02776">
    <property type="entry name" value="TPP_enzyme_N"/>
    <property type="match status" value="1"/>
</dbReference>
<sequence length="578" mass="65651">MEHAEVLTRYVGHFVDELAASGLSDVVISPGSRSTPLAMSFVHHSDIKEWILIDERSAAFFALGIAKETKRPVALVCTSGTAAANYFPALVEAYYSRIPLIVLTADRPHELRDVGAPQAIEQIKMFGDYVKWFHEMALPEATDSMLNYVRRAASRAVQTAKQDVCGPVHLNFPFREPLVPDFTLDNIWGERFERNFSPYYNGKKQLSDSELKTLIHYVKKERGILVVGPQTDERLAAAMIQLAEHWHMPILADPLSQLRTGEHRKSHIIEGYDAFLRDEMIREQLKPDFIIRFGAMPISKAYLFYLQENKDIPQFIVEPYSGYREPAGNPTHMIYSDPVYFCNQLINIPRALENDTTWLNKWQKMNEITKHHLKTDISNDLTEGNATRTVMEELPNDSILFVGNSMAIRDVDTFLLTNSKSIRVLANRGANGIDGVVSSSMGAATSRRRVTLLIGDLSFYHDLNGLLAAKHYHLDITIVLMNNNGGGIFSFLPQSQDSKHFELLFGTPLHIDFKHAVQMYGGTYCIPETIGSLREELNKSYKRTGLTVIEVQTNRKDNSIWHRNKWRAIHEDILNTGW</sequence>
<evidence type="ECO:0000256" key="7">
    <source>
        <dbReference type="HAMAP-Rule" id="MF_01659"/>
    </source>
</evidence>
<dbReference type="CDD" id="cd02009">
    <property type="entry name" value="TPP_SHCHC_synthase"/>
    <property type="match status" value="1"/>
</dbReference>
<evidence type="ECO:0000256" key="2">
    <source>
        <dbReference type="ARBA" id="ARBA00022679"/>
    </source>
</evidence>
<dbReference type="InterPro" id="IPR029061">
    <property type="entry name" value="THDP-binding"/>
</dbReference>
<keyword evidence="4 7" id="KW-0460">Magnesium</keyword>
<comment type="cofactor">
    <cofactor evidence="7">
        <name>thiamine diphosphate</name>
        <dbReference type="ChEBI" id="CHEBI:58937"/>
    </cofactor>
    <text evidence="7">Binds 1 thiamine pyrophosphate per subunit.</text>
</comment>
<feature type="domain" description="Thiamine pyrophosphate enzyme N-terminal TPP-binding" evidence="9">
    <location>
        <begin position="13"/>
        <end position="124"/>
    </location>
</feature>
<protein>
    <recommendedName>
        <fullName evidence="7">2-succinyl-5-enolpyruvyl-6-hydroxy-3-cyclohexene-1-carboxylate synthase</fullName>
        <shortName evidence="7">SEPHCHC synthase</shortName>
        <ecNumber evidence="7">2.2.1.9</ecNumber>
    </recommendedName>
    <alternativeName>
        <fullName evidence="7">Menaquinone biosynthesis protein MenD</fullName>
    </alternativeName>
</protein>
<gene>
    <name evidence="7 11" type="primary">menD</name>
    <name evidence="11" type="ORF">CQU01_26400</name>
</gene>
<dbReference type="Gene3D" id="3.40.50.970">
    <property type="match status" value="2"/>
</dbReference>
<dbReference type="RefSeq" id="WP_146938743.1">
    <property type="nucleotide sequence ID" value="NZ_BJXW01000042.1"/>
</dbReference>
<dbReference type="GO" id="GO:0070204">
    <property type="term" value="F:2-succinyl-5-enolpyruvyl-6-hydroxy-3-cyclohexene-1-carboxylic-acid synthase activity"/>
    <property type="evidence" value="ECO:0007669"/>
    <property type="project" value="UniProtKB-UniRule"/>
</dbReference>
<keyword evidence="3 7" id="KW-0479">Metal-binding</keyword>
<dbReference type="GO" id="GO:0000287">
    <property type="term" value="F:magnesium ion binding"/>
    <property type="evidence" value="ECO:0007669"/>
    <property type="project" value="UniProtKB-UniRule"/>
</dbReference>
<evidence type="ECO:0000313" key="11">
    <source>
        <dbReference type="EMBL" id="GEN32402.1"/>
    </source>
</evidence>
<organism evidence="11 12">
    <name type="scientific">Cerasibacillus quisquiliarum</name>
    <dbReference type="NCBI Taxonomy" id="227865"/>
    <lineage>
        <taxon>Bacteria</taxon>
        <taxon>Bacillati</taxon>
        <taxon>Bacillota</taxon>
        <taxon>Bacilli</taxon>
        <taxon>Bacillales</taxon>
        <taxon>Bacillaceae</taxon>
        <taxon>Cerasibacillus</taxon>
    </lineage>
</organism>
<dbReference type="GO" id="GO:0009234">
    <property type="term" value="P:menaquinone biosynthetic process"/>
    <property type="evidence" value="ECO:0007669"/>
    <property type="project" value="UniProtKB-UniRule"/>
</dbReference>
<comment type="function">
    <text evidence="7">Catalyzes the thiamine diphosphate-dependent decarboxylation of 2-oxoglutarate and the subsequent addition of the resulting succinic semialdehyde-thiamine pyrophosphate anion to isochorismate to yield 2-succinyl-5-enolpyruvyl-6-hydroxy-3-cyclohexene-1-carboxylate (SEPHCHC).</text>
</comment>
<evidence type="ECO:0000259" key="10">
    <source>
        <dbReference type="Pfam" id="PF16582"/>
    </source>
</evidence>
<evidence type="ECO:0000313" key="12">
    <source>
        <dbReference type="Proteomes" id="UP000321491"/>
    </source>
</evidence>
<dbReference type="InterPro" id="IPR004433">
    <property type="entry name" value="MenaQ_synth_MenD"/>
</dbReference>
<comment type="pathway">
    <text evidence="7">Quinol/quinone metabolism; 1,4-dihydroxy-2-naphthoate biosynthesis; 1,4-dihydroxy-2-naphthoate from chorismate: step 2/7.</text>
</comment>
<dbReference type="Pfam" id="PF16582">
    <property type="entry name" value="TPP_enzyme_M_2"/>
    <property type="match status" value="1"/>
</dbReference>
<dbReference type="InterPro" id="IPR011766">
    <property type="entry name" value="TPP_enzyme_TPP-bd"/>
</dbReference>
<dbReference type="PANTHER" id="PTHR42916">
    <property type="entry name" value="2-SUCCINYL-5-ENOLPYRUVYL-6-HYDROXY-3-CYCLOHEXENE-1-CARBOXYLATE SYNTHASE"/>
    <property type="match status" value="1"/>
</dbReference>
<dbReference type="EMBL" id="BJXW01000042">
    <property type="protein sequence ID" value="GEN32402.1"/>
    <property type="molecule type" value="Genomic_DNA"/>
</dbReference>
<comment type="cofactor">
    <cofactor evidence="7">
        <name>Mg(2+)</name>
        <dbReference type="ChEBI" id="CHEBI:18420"/>
    </cofactor>
    <cofactor evidence="7">
        <name>Mn(2+)</name>
        <dbReference type="ChEBI" id="CHEBI:29035"/>
    </cofactor>
</comment>
<dbReference type="Proteomes" id="UP000321491">
    <property type="component" value="Unassembled WGS sequence"/>
</dbReference>
<dbReference type="InterPro" id="IPR032264">
    <property type="entry name" value="MenD_middle"/>
</dbReference>